<dbReference type="GO" id="GO:1990221">
    <property type="term" value="C:L-cysteine desulfurase complex"/>
    <property type="evidence" value="ECO:0007669"/>
    <property type="project" value="TreeGrafter"/>
</dbReference>
<dbReference type="STRING" id="36050.A0A1B8B0Q4"/>
<dbReference type="Proteomes" id="UP000091967">
    <property type="component" value="Unassembled WGS sequence"/>
</dbReference>
<dbReference type="EMBL" id="LYXU01000001">
    <property type="protein sequence ID" value="OBS26318.1"/>
    <property type="molecule type" value="Genomic_DNA"/>
</dbReference>
<accession>A0A1B8B0Q4</accession>
<dbReference type="InterPro" id="IPR051522">
    <property type="entry name" value="ISC_assembly_LYR"/>
</dbReference>
<dbReference type="PANTHER" id="PTHR13166">
    <property type="entry name" value="PROTEIN C6ORF149"/>
    <property type="match status" value="1"/>
</dbReference>
<keyword evidence="5" id="KW-1185">Reference proteome</keyword>
<dbReference type="PANTHER" id="PTHR13166:SF7">
    <property type="entry name" value="LYR MOTIF-CONTAINING PROTEIN 4"/>
    <property type="match status" value="1"/>
</dbReference>
<gene>
    <name evidence="4" type="ORF">FPOA_00259</name>
</gene>
<evidence type="ECO:0000256" key="2">
    <source>
        <dbReference type="SAM" id="MobiDB-lite"/>
    </source>
</evidence>
<dbReference type="GO" id="GO:0005739">
    <property type="term" value="C:mitochondrion"/>
    <property type="evidence" value="ECO:0007669"/>
    <property type="project" value="TreeGrafter"/>
</dbReference>
<dbReference type="AlphaFoldDB" id="A0A1B8B0Q4"/>
<comment type="similarity">
    <text evidence="1">Belongs to the complex I LYR family.</text>
</comment>
<evidence type="ECO:0000313" key="4">
    <source>
        <dbReference type="EMBL" id="OBS26318.1"/>
    </source>
</evidence>
<dbReference type="CDD" id="cd20264">
    <property type="entry name" value="Complex1_LYR_LYRM4"/>
    <property type="match status" value="1"/>
</dbReference>
<evidence type="ECO:0000256" key="1">
    <source>
        <dbReference type="ARBA" id="ARBA00009508"/>
    </source>
</evidence>
<organism evidence="4 5">
    <name type="scientific">Fusarium poae</name>
    <dbReference type="NCBI Taxonomy" id="36050"/>
    <lineage>
        <taxon>Eukaryota</taxon>
        <taxon>Fungi</taxon>
        <taxon>Dikarya</taxon>
        <taxon>Ascomycota</taxon>
        <taxon>Pezizomycotina</taxon>
        <taxon>Sordariomycetes</taxon>
        <taxon>Hypocreomycetidae</taxon>
        <taxon>Hypocreales</taxon>
        <taxon>Nectriaceae</taxon>
        <taxon>Fusarium</taxon>
    </lineage>
</organism>
<evidence type="ECO:0000313" key="5">
    <source>
        <dbReference type="Proteomes" id="UP000091967"/>
    </source>
</evidence>
<dbReference type="InterPro" id="IPR045297">
    <property type="entry name" value="Complex1_LYR_LYRM4"/>
</dbReference>
<feature type="domain" description="Complex 1 LYR protein" evidence="3">
    <location>
        <begin position="13"/>
        <end position="70"/>
    </location>
</feature>
<dbReference type="GO" id="GO:0016226">
    <property type="term" value="P:iron-sulfur cluster assembly"/>
    <property type="evidence" value="ECO:0007669"/>
    <property type="project" value="InterPro"/>
</dbReference>
<proteinExistence type="inferred from homology"/>
<sequence>MSVAGTIKGDMSQQVRSLYRQLLRQGSQFSAYNFREYAKRRTRDAFREHQGEQDSRKVQELVQHGIKELQSLKRQTVISQFYQLDRLVVEGGISGKQTGNNQEILRQKEPGYD</sequence>
<dbReference type="OMA" id="YTTDKLV"/>
<evidence type="ECO:0000259" key="3">
    <source>
        <dbReference type="Pfam" id="PF05347"/>
    </source>
</evidence>
<name>A0A1B8B0Q4_FUSPO</name>
<feature type="compositionally biased region" description="Polar residues" evidence="2">
    <location>
        <begin position="95"/>
        <end position="104"/>
    </location>
</feature>
<dbReference type="Pfam" id="PF05347">
    <property type="entry name" value="Complex1_LYR"/>
    <property type="match status" value="1"/>
</dbReference>
<comment type="caution">
    <text evidence="4">The sequence shown here is derived from an EMBL/GenBank/DDBJ whole genome shotgun (WGS) entry which is preliminary data.</text>
</comment>
<dbReference type="InterPro" id="IPR008011">
    <property type="entry name" value="Complex1_LYR_dom"/>
</dbReference>
<feature type="region of interest" description="Disordered" evidence="2">
    <location>
        <begin position="93"/>
        <end position="113"/>
    </location>
</feature>
<reference evidence="4 5" key="1">
    <citation type="submission" date="2016-06" db="EMBL/GenBank/DDBJ databases">
        <title>Living apart together: crosstalk between the core and supernumerary genomes in a fungal plant pathogen.</title>
        <authorList>
            <person name="Vanheule A."/>
            <person name="Audenaert K."/>
            <person name="Warris S."/>
            <person name="Van De Geest H."/>
            <person name="Schijlen E."/>
            <person name="Hofte M."/>
            <person name="De Saeger S."/>
            <person name="Haesaert G."/>
            <person name="Waalwijk C."/>
            <person name="Van Der Lee T."/>
        </authorList>
    </citation>
    <scope>NUCLEOTIDE SEQUENCE [LARGE SCALE GENOMIC DNA]</scope>
    <source>
        <strain evidence="4 5">2516</strain>
    </source>
</reference>
<protein>
    <recommendedName>
        <fullName evidence="3">Complex 1 LYR protein domain-containing protein</fullName>
    </recommendedName>
</protein>